<dbReference type="InterPro" id="IPR042092">
    <property type="entry name" value="PsdUridine_s_RsuA/RluB/E/F_cat"/>
</dbReference>
<dbReference type="InterPro" id="IPR050343">
    <property type="entry name" value="RsuA_PseudoU_synthase"/>
</dbReference>
<dbReference type="FunFam" id="3.30.70.580:FF:000009">
    <property type="entry name" value="Pseudouridine synthase"/>
    <property type="match status" value="1"/>
</dbReference>
<feature type="compositionally biased region" description="Polar residues" evidence="9">
    <location>
        <begin position="278"/>
        <end position="287"/>
    </location>
</feature>
<dbReference type="Pfam" id="PF01479">
    <property type="entry name" value="S4"/>
    <property type="match status" value="1"/>
</dbReference>
<dbReference type="EMBL" id="MSLT01000006">
    <property type="protein sequence ID" value="OUD15244.1"/>
    <property type="molecule type" value="Genomic_DNA"/>
</dbReference>
<dbReference type="InterPro" id="IPR020103">
    <property type="entry name" value="PsdUridine_synth_cat_dom_sf"/>
</dbReference>
<dbReference type="GO" id="GO:0160139">
    <property type="term" value="F:23S rRNA pseudouridine(2605) synthase activity"/>
    <property type="evidence" value="ECO:0007669"/>
    <property type="project" value="UniProtKB-EC"/>
</dbReference>
<dbReference type="Gene3D" id="3.10.290.10">
    <property type="entry name" value="RNA-binding S4 domain"/>
    <property type="match status" value="1"/>
</dbReference>
<dbReference type="RefSeq" id="WP_176329684.1">
    <property type="nucleotide sequence ID" value="NZ_MSLT01000006.1"/>
</dbReference>
<evidence type="ECO:0000256" key="9">
    <source>
        <dbReference type="SAM" id="MobiDB-lite"/>
    </source>
</evidence>
<dbReference type="PANTHER" id="PTHR47683:SF3">
    <property type="entry name" value="RIBOSOMAL LARGE SUBUNIT PSEUDOURIDINE SYNTHASE B"/>
    <property type="match status" value="1"/>
</dbReference>
<dbReference type="InterPro" id="IPR000748">
    <property type="entry name" value="PsdUridine_synth_RsuA/RluB/E/F"/>
</dbReference>
<feature type="region of interest" description="Disordered" evidence="9">
    <location>
        <begin position="264"/>
        <end position="287"/>
    </location>
</feature>
<dbReference type="Pfam" id="PF00849">
    <property type="entry name" value="PseudoU_synth_2"/>
    <property type="match status" value="1"/>
</dbReference>
<evidence type="ECO:0000256" key="6">
    <source>
        <dbReference type="ARBA" id="ARBA00037383"/>
    </source>
</evidence>
<dbReference type="Proteomes" id="UP000194798">
    <property type="component" value="Unassembled WGS sequence"/>
</dbReference>
<dbReference type="SUPFAM" id="SSF55174">
    <property type="entry name" value="Alpha-L RNA-binding motif"/>
    <property type="match status" value="1"/>
</dbReference>
<dbReference type="PROSITE" id="PS50889">
    <property type="entry name" value="S4"/>
    <property type="match status" value="1"/>
</dbReference>
<keyword evidence="3 7" id="KW-0694">RNA-binding</keyword>
<sequence>MVDSQVTERLQKVLARAGLGSRRTIELWIQEGRVKVNQVVATLGQRVGAEDQIEVDGRKLSARVLSPVTQQVICYHKPVGEVCTRDDPEGRPTVFERLPHLAQGRWVSVGRLDINTSGLLLLTTDGTLANRLMHPSYALEREYAVRVLGEVTEEALRNLTKGVLLEDGIARFARVSDAGGQGANHWYHVVLNEGRKREVRRLWEAQGVQVSRLIRIRYGHFVLPKGLREGHHQVLSEAETSALYSSVNLPDPFAPVVVPKTSRIPTRSRASKAVPKTATLNRFSRKR</sequence>
<reference evidence="11 12" key="1">
    <citation type="submission" date="2016-12" db="EMBL/GenBank/DDBJ databases">
        <title>Thioflexothrix psekupsii D3 genome sequencing and assembly.</title>
        <authorList>
            <person name="Fomenkov A."/>
            <person name="Vincze T."/>
            <person name="Grabovich M."/>
            <person name="Anton B.P."/>
            <person name="Dubinina G."/>
            <person name="Orlova M."/>
            <person name="Belousova E."/>
            <person name="Roberts R.J."/>
        </authorList>
    </citation>
    <scope>NUCLEOTIDE SEQUENCE [LARGE SCALE GENOMIC DNA]</scope>
    <source>
        <strain evidence="11">D3</strain>
    </source>
</reference>
<evidence type="ECO:0000256" key="8">
    <source>
        <dbReference type="RuleBase" id="RU003887"/>
    </source>
</evidence>
<dbReference type="SMART" id="SM00363">
    <property type="entry name" value="S4"/>
    <property type="match status" value="1"/>
</dbReference>
<evidence type="ECO:0000256" key="2">
    <source>
        <dbReference type="ARBA" id="ARBA00022552"/>
    </source>
</evidence>
<comment type="catalytic activity">
    <reaction evidence="5">
        <text>uridine(2605) in 23S rRNA = pseudouridine(2605) in 23S rRNA</text>
        <dbReference type="Rhea" id="RHEA:42520"/>
        <dbReference type="Rhea" id="RHEA-COMP:10095"/>
        <dbReference type="Rhea" id="RHEA-COMP:10096"/>
        <dbReference type="ChEBI" id="CHEBI:65314"/>
        <dbReference type="ChEBI" id="CHEBI:65315"/>
        <dbReference type="EC" id="5.4.99.22"/>
    </reaction>
</comment>
<evidence type="ECO:0000313" key="12">
    <source>
        <dbReference type="Proteomes" id="UP000194798"/>
    </source>
</evidence>
<proteinExistence type="inferred from homology"/>
<evidence type="ECO:0000256" key="7">
    <source>
        <dbReference type="PROSITE-ProRule" id="PRU00182"/>
    </source>
</evidence>
<dbReference type="AlphaFoldDB" id="A0A251XA73"/>
<dbReference type="FunFam" id="3.30.70.1560:FF:000001">
    <property type="entry name" value="Pseudouridine synthase"/>
    <property type="match status" value="1"/>
</dbReference>
<keyword evidence="2" id="KW-0698">rRNA processing</keyword>
<dbReference type="PANTHER" id="PTHR47683">
    <property type="entry name" value="PSEUDOURIDINE SYNTHASE FAMILY PROTEIN-RELATED"/>
    <property type="match status" value="1"/>
</dbReference>
<comment type="similarity">
    <text evidence="1 8">Belongs to the pseudouridine synthase RsuA family.</text>
</comment>
<evidence type="ECO:0000256" key="5">
    <source>
        <dbReference type="ARBA" id="ARBA00036944"/>
    </source>
</evidence>
<dbReference type="CDD" id="cd00165">
    <property type="entry name" value="S4"/>
    <property type="match status" value="1"/>
</dbReference>
<dbReference type="InterPro" id="IPR006145">
    <property type="entry name" value="PsdUridine_synth_RsuA/RluA"/>
</dbReference>
<dbReference type="NCBIfam" id="NF007976">
    <property type="entry name" value="PRK10700.1"/>
    <property type="match status" value="1"/>
</dbReference>
<dbReference type="FunFam" id="3.10.290.10:FF:000003">
    <property type="entry name" value="Pseudouridine synthase"/>
    <property type="match status" value="1"/>
</dbReference>
<accession>A0A251XA73</accession>
<comment type="caution">
    <text evidence="11">The sequence shown here is derived from an EMBL/GenBank/DDBJ whole genome shotgun (WGS) entry which is preliminary data.</text>
</comment>
<dbReference type="SUPFAM" id="SSF55120">
    <property type="entry name" value="Pseudouridine synthase"/>
    <property type="match status" value="1"/>
</dbReference>
<organism evidence="11 12">
    <name type="scientific">Thioflexithrix psekupsensis</name>
    <dbReference type="NCBI Taxonomy" id="1570016"/>
    <lineage>
        <taxon>Bacteria</taxon>
        <taxon>Pseudomonadati</taxon>
        <taxon>Pseudomonadota</taxon>
        <taxon>Gammaproteobacteria</taxon>
        <taxon>Thiotrichales</taxon>
        <taxon>Thioflexithrix</taxon>
    </lineage>
</organism>
<evidence type="ECO:0000259" key="10">
    <source>
        <dbReference type="SMART" id="SM00363"/>
    </source>
</evidence>
<dbReference type="GO" id="GO:0000455">
    <property type="term" value="P:enzyme-directed rRNA pseudouridine synthesis"/>
    <property type="evidence" value="ECO:0007669"/>
    <property type="project" value="UniProtKB-ARBA"/>
</dbReference>
<evidence type="ECO:0000256" key="1">
    <source>
        <dbReference type="ARBA" id="ARBA00008348"/>
    </source>
</evidence>
<dbReference type="InterPro" id="IPR036986">
    <property type="entry name" value="S4_RNA-bd_sf"/>
</dbReference>
<dbReference type="InterPro" id="IPR002942">
    <property type="entry name" value="S4_RNA-bd"/>
</dbReference>
<dbReference type="Gene3D" id="3.30.70.1560">
    <property type="entry name" value="Alpha-L RNA-binding motif"/>
    <property type="match status" value="1"/>
</dbReference>
<dbReference type="EC" id="5.4.99.-" evidence="8"/>
<gene>
    <name evidence="11" type="ORF">TPSD3_01560</name>
</gene>
<evidence type="ECO:0000256" key="3">
    <source>
        <dbReference type="ARBA" id="ARBA00022884"/>
    </source>
</evidence>
<keyword evidence="12" id="KW-1185">Reference proteome</keyword>
<protein>
    <recommendedName>
        <fullName evidence="8">Pseudouridine synthase</fullName>
        <ecNumber evidence="8">5.4.99.-</ecNumber>
    </recommendedName>
</protein>
<dbReference type="PROSITE" id="PS01149">
    <property type="entry name" value="PSI_RSU"/>
    <property type="match status" value="1"/>
</dbReference>
<evidence type="ECO:0000313" key="11">
    <source>
        <dbReference type="EMBL" id="OUD15244.1"/>
    </source>
</evidence>
<keyword evidence="4 8" id="KW-0413">Isomerase</keyword>
<dbReference type="NCBIfam" id="TIGR00093">
    <property type="entry name" value="pseudouridine synthase"/>
    <property type="match status" value="1"/>
</dbReference>
<evidence type="ECO:0000256" key="4">
    <source>
        <dbReference type="ARBA" id="ARBA00023235"/>
    </source>
</evidence>
<dbReference type="InterPro" id="IPR020094">
    <property type="entry name" value="TruA/RsuA/RluB/E/F_N"/>
</dbReference>
<comment type="function">
    <text evidence="6">Responsible for synthesis of pseudouridine from uracil-2605 in 23S ribosomal RNA.</text>
</comment>
<dbReference type="GO" id="GO:0005829">
    <property type="term" value="C:cytosol"/>
    <property type="evidence" value="ECO:0007669"/>
    <property type="project" value="UniProtKB-ARBA"/>
</dbReference>
<dbReference type="GO" id="GO:0003723">
    <property type="term" value="F:RNA binding"/>
    <property type="evidence" value="ECO:0007669"/>
    <property type="project" value="UniProtKB-KW"/>
</dbReference>
<dbReference type="Gene3D" id="3.30.70.580">
    <property type="entry name" value="Pseudouridine synthase I, catalytic domain, N-terminal subdomain"/>
    <property type="match status" value="1"/>
</dbReference>
<feature type="domain" description="RNA-binding S4" evidence="10">
    <location>
        <begin position="8"/>
        <end position="69"/>
    </location>
</feature>
<name>A0A251XA73_9GAMM</name>
<dbReference type="InterPro" id="IPR018496">
    <property type="entry name" value="PsdUridine_synth_RsuA/RluB_CS"/>
</dbReference>